<evidence type="ECO:0000313" key="1">
    <source>
        <dbReference type="EMBL" id="TFY69651.1"/>
    </source>
</evidence>
<accession>A0A4Y9Z764</accession>
<proteinExistence type="predicted"/>
<sequence length="79" mass="8520">MAISCYDLQDCVRLRTASDLRGELLNCLIMAIGDSKSVQQMAAQRAMQMSVARRMIFALTVHASSGLRKLLVGPHGAAA</sequence>
<dbReference type="AlphaFoldDB" id="A0A4Y9Z764"/>
<evidence type="ECO:0000313" key="2">
    <source>
        <dbReference type="Proteomes" id="UP000298390"/>
    </source>
</evidence>
<name>A0A4Y9Z764_9APHY</name>
<comment type="caution">
    <text evidence="1">The sequence shown here is derived from an EMBL/GenBank/DDBJ whole genome shotgun (WGS) entry which is preliminary data.</text>
</comment>
<dbReference type="Proteomes" id="UP000298390">
    <property type="component" value="Unassembled WGS sequence"/>
</dbReference>
<organism evidence="1 2">
    <name type="scientific">Rhodofomes roseus</name>
    <dbReference type="NCBI Taxonomy" id="34475"/>
    <lineage>
        <taxon>Eukaryota</taxon>
        <taxon>Fungi</taxon>
        <taxon>Dikarya</taxon>
        <taxon>Basidiomycota</taxon>
        <taxon>Agaricomycotina</taxon>
        <taxon>Agaricomycetes</taxon>
        <taxon>Polyporales</taxon>
        <taxon>Rhodofomes</taxon>
    </lineage>
</organism>
<protein>
    <submittedName>
        <fullName evidence="1">Uncharacterized protein</fullName>
    </submittedName>
</protein>
<dbReference type="EMBL" id="SEKV01000007">
    <property type="protein sequence ID" value="TFY69651.1"/>
    <property type="molecule type" value="Genomic_DNA"/>
</dbReference>
<reference evidence="1 2" key="1">
    <citation type="submission" date="2019-01" db="EMBL/GenBank/DDBJ databases">
        <title>Genome sequencing of the rare red list fungi Fomitopsis rosea.</title>
        <authorList>
            <person name="Buettner E."/>
            <person name="Kellner H."/>
        </authorList>
    </citation>
    <scope>NUCLEOTIDE SEQUENCE [LARGE SCALE GENOMIC DNA]</scope>
    <source>
        <strain evidence="1 2">DSM 105464</strain>
    </source>
</reference>
<gene>
    <name evidence="1" type="ORF">EVJ58_g319</name>
</gene>